<dbReference type="AlphaFoldDB" id="A0A1M6HQL3"/>
<proteinExistence type="predicted"/>
<dbReference type="RefSeq" id="WP_073153733.1">
    <property type="nucleotide sequence ID" value="NZ_FQYY01000018.1"/>
</dbReference>
<dbReference type="Proteomes" id="UP000184225">
    <property type="component" value="Unassembled WGS sequence"/>
</dbReference>
<dbReference type="InterPro" id="IPR025209">
    <property type="entry name" value="DUF4209"/>
</dbReference>
<evidence type="ECO:0000313" key="3">
    <source>
        <dbReference type="Proteomes" id="UP000184225"/>
    </source>
</evidence>
<keyword evidence="3" id="KW-1185">Reference proteome</keyword>
<feature type="domain" description="DUF4209" evidence="1">
    <location>
        <begin position="490"/>
        <end position="575"/>
    </location>
</feature>
<dbReference type="Pfam" id="PF13910">
    <property type="entry name" value="DUF4209"/>
    <property type="match status" value="1"/>
</dbReference>
<dbReference type="EMBL" id="FQYY01000018">
    <property type="protein sequence ID" value="SHJ24499.1"/>
    <property type="molecule type" value="Genomic_DNA"/>
</dbReference>
<reference evidence="2 3" key="1">
    <citation type="submission" date="2016-11" db="EMBL/GenBank/DDBJ databases">
        <authorList>
            <person name="Jaros S."/>
            <person name="Januszkiewicz K."/>
            <person name="Wedrychowicz H."/>
        </authorList>
    </citation>
    <scope>NUCLEOTIDE SEQUENCE [LARGE SCALE GENOMIC DNA]</scope>
    <source>
        <strain evidence="2 3">DSM 21425</strain>
    </source>
</reference>
<gene>
    <name evidence="2" type="ORF">SAMN04488096_1183</name>
</gene>
<name>A0A1M6HQL3_9FLAO</name>
<accession>A0A1M6HQL3</accession>
<organism evidence="2 3">
    <name type="scientific">Mesonia phycicola</name>
    <dbReference type="NCBI Taxonomy" id="579105"/>
    <lineage>
        <taxon>Bacteria</taxon>
        <taxon>Pseudomonadati</taxon>
        <taxon>Bacteroidota</taxon>
        <taxon>Flavobacteriia</taxon>
        <taxon>Flavobacteriales</taxon>
        <taxon>Flavobacteriaceae</taxon>
        <taxon>Mesonia</taxon>
    </lineage>
</organism>
<sequence>MKENPKEVQSFYSSMENLKSLNIWNIQKELETIENLDVDWKNKIVVERKILTYNINNGRLINNAQTTDIKGNINKAEFTVKEIDYIKQRINQTENTFLISRYAHLIWQIEKHNDYAEISILNYIKTINKVKANEARELPILLSALFYISKKTKIGIIEIQKFTLNLTNEVPDWFKSSILDAILENNILSSEQLKNIAIDLPTWVENENPTSYFHNKTTLNTGIKLYKKFNMPTKKLYELLSKNEDLILNQHQKDNDFIKLQTLGDKAKYLREAGKNVEAESILKEYNRLKQTVKLGKFNWELGEKETQLFNEYLKKYSEIILKLPTEKILAYFSINEDILVDPTENETYSKQTIKNSIQNLFSLSVFDINSNHKHLEESEKIVREINKNYTLSHTTKCFSLFLKVIIEGIWSGKINYYKIYDFLEKHTWYGLKFQRGMTANEIDKNSTWLSMLAPGIHSLFAQFELSILMNTNKVNNFILALDSLTLKFEGALRDFIRLAGGNTSTSRRGGEIREQLLEELLDNEITKEYFSQKDIALFKYTFTNINQGKNIRNSIAHSFYQFSDYHYQPALLVFFCTLRLGKYTFQEKTSS</sequence>
<evidence type="ECO:0000313" key="2">
    <source>
        <dbReference type="EMBL" id="SHJ24499.1"/>
    </source>
</evidence>
<dbReference type="OrthoDB" id="1123152at2"/>
<evidence type="ECO:0000259" key="1">
    <source>
        <dbReference type="Pfam" id="PF13910"/>
    </source>
</evidence>
<dbReference type="STRING" id="579105.SAMN04488096_1183"/>
<protein>
    <recommendedName>
        <fullName evidence="1">DUF4209 domain-containing protein</fullName>
    </recommendedName>
</protein>